<dbReference type="PIRSF" id="PIRSF037442">
    <property type="entry name" value="UCP037442_abhydr"/>
    <property type="match status" value="1"/>
</dbReference>
<comment type="caution">
    <text evidence="2">The sequence shown here is derived from an EMBL/GenBank/DDBJ whole genome shotgun (WGS) entry which is preliminary data.</text>
</comment>
<accession>A0A5C5UBS8</accession>
<dbReference type="InterPro" id="IPR017208">
    <property type="entry name" value="UCP037442_abhydr"/>
</dbReference>
<evidence type="ECO:0000313" key="3">
    <source>
        <dbReference type="Proteomes" id="UP000319980"/>
    </source>
</evidence>
<dbReference type="InterPro" id="IPR029058">
    <property type="entry name" value="AB_hydrolase_fold"/>
</dbReference>
<dbReference type="OrthoDB" id="9785076at2"/>
<evidence type="ECO:0000313" key="2">
    <source>
        <dbReference type="EMBL" id="TWT23095.1"/>
    </source>
</evidence>
<dbReference type="EMBL" id="VOHK01000001">
    <property type="protein sequence ID" value="TWT23095.1"/>
    <property type="molecule type" value="Genomic_DNA"/>
</dbReference>
<dbReference type="SUPFAM" id="SSF53474">
    <property type="entry name" value="alpha/beta-Hydrolases"/>
    <property type="match status" value="1"/>
</dbReference>
<proteinExistence type="predicted"/>
<organism evidence="2 3">
    <name type="scientific">Luteimonas marina</name>
    <dbReference type="NCBI Taxonomy" id="488485"/>
    <lineage>
        <taxon>Bacteria</taxon>
        <taxon>Pseudomonadati</taxon>
        <taxon>Pseudomonadota</taxon>
        <taxon>Gammaproteobacteria</taxon>
        <taxon>Lysobacterales</taxon>
        <taxon>Lysobacteraceae</taxon>
        <taxon>Luteimonas</taxon>
    </lineage>
</organism>
<dbReference type="InterPro" id="IPR022742">
    <property type="entry name" value="Hydrolase_4"/>
</dbReference>
<evidence type="ECO:0000259" key="1">
    <source>
        <dbReference type="Pfam" id="PF12146"/>
    </source>
</evidence>
<dbReference type="Pfam" id="PF12146">
    <property type="entry name" value="Hydrolase_4"/>
    <property type="match status" value="1"/>
</dbReference>
<sequence>MSPAIAAHELEAASSDGHAWRVLARVPPKPRRALLWLPALGVAARHYLGFADALAARGIAVFLHEWRGSGSSSLRAGDGRDWGYRELLVQDIPASKAVLNRLLPGGVERIVGGHSLGGQLACCRLALAPGTADALWLVASGAPYWRAFPLPHKAWLPFAYRFLPWLARVNGALPGRRIGFGGNEAAGVIQDWARTAISGRYAADGLAQDFEAGMARLTQPVRALGLSDDWLAPRSSLDFLLSKLPASEVQTVYLDADGAGTRPDHYAWMRQPAAVADWLVAGPGSGARG</sequence>
<protein>
    <recommendedName>
        <fullName evidence="1">Serine aminopeptidase S33 domain-containing protein</fullName>
    </recommendedName>
</protein>
<dbReference type="Gene3D" id="3.40.50.1820">
    <property type="entry name" value="alpha/beta hydrolase"/>
    <property type="match status" value="1"/>
</dbReference>
<keyword evidence="3" id="KW-1185">Reference proteome</keyword>
<dbReference type="RefSeq" id="WP_146383954.1">
    <property type="nucleotide sequence ID" value="NZ_VOHK01000001.1"/>
</dbReference>
<name>A0A5C5UBS8_9GAMM</name>
<gene>
    <name evidence="2" type="ORF">FQY83_00105</name>
</gene>
<reference evidence="2 3" key="1">
    <citation type="journal article" date="2008" name="Int. J. Syst. Evol. Microbiol.">
        <title>Luteimonas marina sp. nov., isolated from seawater.</title>
        <authorList>
            <person name="Baik K.S."/>
            <person name="Park S.C."/>
            <person name="Kim M.S."/>
            <person name="Kim E.M."/>
            <person name="Park C."/>
            <person name="Chun J."/>
            <person name="Seong C.N."/>
        </authorList>
    </citation>
    <scope>NUCLEOTIDE SEQUENCE [LARGE SCALE GENOMIC DNA]</scope>
    <source>
        <strain evidence="2 3">FR1330</strain>
    </source>
</reference>
<dbReference type="AlphaFoldDB" id="A0A5C5UBS8"/>
<dbReference type="Proteomes" id="UP000319980">
    <property type="component" value="Unassembled WGS sequence"/>
</dbReference>
<feature type="domain" description="Serine aminopeptidase S33" evidence="1">
    <location>
        <begin position="29"/>
        <end position="168"/>
    </location>
</feature>